<keyword evidence="2" id="KW-1185">Reference proteome</keyword>
<feature type="non-terminal residue" evidence="1">
    <location>
        <position position="51"/>
    </location>
</feature>
<proteinExistence type="predicted"/>
<protein>
    <submittedName>
        <fullName evidence="1">2435_t:CDS:1</fullName>
    </submittedName>
</protein>
<gene>
    <name evidence="1" type="ORF">AMORRO_LOCUS17064</name>
</gene>
<evidence type="ECO:0000313" key="1">
    <source>
        <dbReference type="EMBL" id="CAG8777809.1"/>
    </source>
</evidence>
<dbReference type="EMBL" id="CAJVPV010050440">
    <property type="protein sequence ID" value="CAG8777809.1"/>
    <property type="molecule type" value="Genomic_DNA"/>
</dbReference>
<name>A0A9N9JG90_9GLOM</name>
<reference evidence="1" key="1">
    <citation type="submission" date="2021-06" db="EMBL/GenBank/DDBJ databases">
        <authorList>
            <person name="Kallberg Y."/>
            <person name="Tangrot J."/>
            <person name="Rosling A."/>
        </authorList>
    </citation>
    <scope>NUCLEOTIDE SEQUENCE</scope>
    <source>
        <strain evidence="1">CL551</strain>
    </source>
</reference>
<dbReference type="Proteomes" id="UP000789342">
    <property type="component" value="Unassembled WGS sequence"/>
</dbReference>
<organism evidence="1 2">
    <name type="scientific">Acaulospora morrowiae</name>
    <dbReference type="NCBI Taxonomy" id="94023"/>
    <lineage>
        <taxon>Eukaryota</taxon>
        <taxon>Fungi</taxon>
        <taxon>Fungi incertae sedis</taxon>
        <taxon>Mucoromycota</taxon>
        <taxon>Glomeromycotina</taxon>
        <taxon>Glomeromycetes</taxon>
        <taxon>Diversisporales</taxon>
        <taxon>Acaulosporaceae</taxon>
        <taxon>Acaulospora</taxon>
    </lineage>
</organism>
<evidence type="ECO:0000313" key="2">
    <source>
        <dbReference type="Proteomes" id="UP000789342"/>
    </source>
</evidence>
<accession>A0A9N9JG90</accession>
<sequence length="51" mass="5834">MDNIEVDQFNSPVETEILGFISSECLYPFRPLQLLFSPFLLGNIKELADQT</sequence>
<comment type="caution">
    <text evidence="1">The sequence shown here is derived from an EMBL/GenBank/DDBJ whole genome shotgun (WGS) entry which is preliminary data.</text>
</comment>
<dbReference type="AlphaFoldDB" id="A0A9N9JG90"/>